<protein>
    <recommendedName>
        <fullName evidence="1">AAA+ ATPase domain-containing protein</fullName>
    </recommendedName>
</protein>
<sequence>MNRIQIPNGSLAEVATYSEQMVSQYRNNPLIEALPEIKSRETVIQSLASYPYFDPNERFADSHFRFHMIQQLQNYFQPLPIHVDLEARISRLIRQGYISRNPLSPKYAMQMVQGHSDIKKAQITQSVYDSPSGLTIIGVSGVGKSSAIKRILSMIPQVICHSDYKGNQLSAYQINYLRLECPPDGSIRGLINHFFAEIDQLLGTDHLNRFGKNGKLSSASLISIVAQIARSCHLGILVVDEIQNLSLAKSGGGEKMLSFFVSLSNSIGLPIIQIGTPRAMSLFSDLRIARRGSGQGDLVWLPMKKEEQSWRIFLEGMWDYQWIRNPTALSPELEDAMYEASCGITDLAVKIFLMSQIKAITSGAEELTPRIIKDVAKENLKLVQPMLDALRSGNPVKMARYGDINSIPIDGFVAAEQSKLDLGNMLKTFQNTHQEQVKNRERMKQDVSVRVALLGIDDKKAHEHIERIFEEKPHLQSVKEIVQEVYKCHIGATEHSLPTSAKEVDKNDLRVVVEEGKENGLSVYESLSNAGIIVTDFEV</sequence>
<dbReference type="RefSeq" id="WP_209853070.1">
    <property type="nucleotide sequence ID" value="NZ_CBCRVE010000009.1"/>
</dbReference>
<feature type="domain" description="AAA+ ATPase" evidence="1">
    <location>
        <begin position="130"/>
        <end position="294"/>
    </location>
</feature>
<comment type="caution">
    <text evidence="2">The sequence shown here is derived from an EMBL/GenBank/DDBJ whole genome shotgun (WGS) entry which is preliminary data.</text>
</comment>
<reference evidence="2 3" key="1">
    <citation type="submission" date="2021-03" db="EMBL/GenBank/DDBJ databases">
        <title>Genomic Encyclopedia of Type Strains, Phase IV (KMG-IV): sequencing the most valuable type-strain genomes for metagenomic binning, comparative biology and taxonomic classification.</title>
        <authorList>
            <person name="Goeker M."/>
        </authorList>
    </citation>
    <scope>NUCLEOTIDE SEQUENCE [LARGE SCALE GENOMIC DNA]</scope>
    <source>
        <strain evidence="2 3">DSM 23491</strain>
    </source>
</reference>
<evidence type="ECO:0000313" key="3">
    <source>
        <dbReference type="Proteomes" id="UP001519273"/>
    </source>
</evidence>
<accession>A0ABS4H7M4</accession>
<dbReference type="EMBL" id="JAGGKP010000016">
    <property type="protein sequence ID" value="MBP1938518.1"/>
    <property type="molecule type" value="Genomic_DNA"/>
</dbReference>
<dbReference type="InterPro" id="IPR027417">
    <property type="entry name" value="P-loop_NTPase"/>
</dbReference>
<dbReference type="InterPro" id="IPR049945">
    <property type="entry name" value="AAA_22"/>
</dbReference>
<dbReference type="Proteomes" id="UP001519273">
    <property type="component" value="Unassembled WGS sequence"/>
</dbReference>
<keyword evidence="3" id="KW-1185">Reference proteome</keyword>
<organism evidence="2 3">
    <name type="scientific">Paenibacillus sediminis</name>
    <dbReference type="NCBI Taxonomy" id="664909"/>
    <lineage>
        <taxon>Bacteria</taxon>
        <taxon>Bacillati</taxon>
        <taxon>Bacillota</taxon>
        <taxon>Bacilli</taxon>
        <taxon>Bacillales</taxon>
        <taxon>Paenibacillaceae</taxon>
        <taxon>Paenibacillus</taxon>
    </lineage>
</organism>
<dbReference type="SMART" id="SM00382">
    <property type="entry name" value="AAA"/>
    <property type="match status" value="1"/>
</dbReference>
<evidence type="ECO:0000259" key="1">
    <source>
        <dbReference type="SMART" id="SM00382"/>
    </source>
</evidence>
<name>A0ABS4H7M4_9BACL</name>
<dbReference type="Gene3D" id="3.40.50.300">
    <property type="entry name" value="P-loop containing nucleotide triphosphate hydrolases"/>
    <property type="match status" value="1"/>
</dbReference>
<dbReference type="InterPro" id="IPR003593">
    <property type="entry name" value="AAA+_ATPase"/>
</dbReference>
<evidence type="ECO:0000313" key="2">
    <source>
        <dbReference type="EMBL" id="MBP1938518.1"/>
    </source>
</evidence>
<dbReference type="SUPFAM" id="SSF52540">
    <property type="entry name" value="P-loop containing nucleoside triphosphate hydrolases"/>
    <property type="match status" value="1"/>
</dbReference>
<proteinExistence type="predicted"/>
<dbReference type="Pfam" id="PF13401">
    <property type="entry name" value="AAA_22"/>
    <property type="match status" value="1"/>
</dbReference>
<gene>
    <name evidence="2" type="ORF">J2Z20_003440</name>
</gene>